<dbReference type="AlphaFoldDB" id="A0A8W8K987"/>
<dbReference type="CDD" id="cd00086">
    <property type="entry name" value="homeodomain"/>
    <property type="match status" value="1"/>
</dbReference>
<evidence type="ECO:0000313" key="9">
    <source>
        <dbReference type="EnsemblMetazoa" id="G2253.1:cds"/>
    </source>
</evidence>
<feature type="compositionally biased region" description="Polar residues" evidence="7">
    <location>
        <begin position="299"/>
        <end position="315"/>
    </location>
</feature>
<dbReference type="FunFam" id="1.10.10.60:FF:000551">
    <property type="entry name" value="Predicted protein"/>
    <property type="match status" value="1"/>
</dbReference>
<evidence type="ECO:0000259" key="8">
    <source>
        <dbReference type="PROSITE" id="PS50071"/>
    </source>
</evidence>
<dbReference type="PROSITE" id="PS00027">
    <property type="entry name" value="HOMEOBOX_1"/>
    <property type="match status" value="1"/>
</dbReference>
<dbReference type="InterPro" id="IPR052488">
    <property type="entry name" value="DMBX_homeobox"/>
</dbReference>
<name>A0A8W8K987_MAGGI</name>
<dbReference type="SMART" id="SM00389">
    <property type="entry name" value="HOX"/>
    <property type="match status" value="1"/>
</dbReference>
<dbReference type="Pfam" id="PF00046">
    <property type="entry name" value="Homeodomain"/>
    <property type="match status" value="1"/>
</dbReference>
<evidence type="ECO:0000256" key="2">
    <source>
        <dbReference type="ARBA" id="ARBA00023125"/>
    </source>
</evidence>
<evidence type="ECO:0000256" key="5">
    <source>
        <dbReference type="PROSITE-ProRule" id="PRU00108"/>
    </source>
</evidence>
<feature type="compositionally biased region" description="Acidic residues" evidence="7">
    <location>
        <begin position="258"/>
        <end position="275"/>
    </location>
</feature>
<accession>A0A8W8K987</accession>
<keyword evidence="10" id="KW-1185">Reference proteome</keyword>
<sequence length="442" mass="49547">MWIQTYLGLDLPTKRPNLSIKQYHSALCLTEPPTSGALKHNPSDCGIDPAAPSGFRVNILYWQIRKAETITQHQRLSKQISSSESCLRVFGWDFKPVMQAYNSHVVFSPRPPFLSLHPPITYPLQSHPAFFPFHGSPYALPPSVSFADKIAADLLFEARFGCQRKQRRCRTAFTNQQLSTLEKTFAKTHYPDVVMRERLAMMTNLPEARIQVWFKNRRAKYRKKQKVTPAAESSSQSGAGEESDTGVSQQSDANTDLDLTDDVIVDVVSEEEEDELRTLNTDQKPGLENEEPDKGIVNCTGSASNSENAEGSTTNADEKDDDESDDPKTRATPSPDIEQTDKETLSYPPSTTLPPFQIFNNQRQFSFPPPPPHGFGFPFCLPENSFPSLYRKASPLGPAHSTHPLSTSLYKREGTSLETHYNPSIESLRSKAKLYYDSLGKL</sequence>
<dbReference type="PANTHER" id="PTHR46639">
    <property type="entry name" value="DIENCEPHALON/MESENCEPHALON HOMEOBOX PROTEIN 1"/>
    <property type="match status" value="1"/>
</dbReference>
<evidence type="ECO:0000256" key="6">
    <source>
        <dbReference type="RuleBase" id="RU000682"/>
    </source>
</evidence>
<evidence type="ECO:0000256" key="7">
    <source>
        <dbReference type="SAM" id="MobiDB-lite"/>
    </source>
</evidence>
<dbReference type="PANTHER" id="PTHR46639:SF2">
    <property type="entry name" value="DIENCEPHALON_MESENCEPHALON HOMEOBOX PROTEIN 1"/>
    <property type="match status" value="1"/>
</dbReference>
<dbReference type="SUPFAM" id="SSF46689">
    <property type="entry name" value="Homeodomain-like"/>
    <property type="match status" value="1"/>
</dbReference>
<organism evidence="9 10">
    <name type="scientific">Magallana gigas</name>
    <name type="common">Pacific oyster</name>
    <name type="synonym">Crassostrea gigas</name>
    <dbReference type="NCBI Taxonomy" id="29159"/>
    <lineage>
        <taxon>Eukaryota</taxon>
        <taxon>Metazoa</taxon>
        <taxon>Spiralia</taxon>
        <taxon>Lophotrochozoa</taxon>
        <taxon>Mollusca</taxon>
        <taxon>Bivalvia</taxon>
        <taxon>Autobranchia</taxon>
        <taxon>Pteriomorphia</taxon>
        <taxon>Ostreida</taxon>
        <taxon>Ostreoidea</taxon>
        <taxon>Ostreidae</taxon>
        <taxon>Magallana</taxon>
    </lineage>
</organism>
<protein>
    <recommendedName>
        <fullName evidence="8">Homeobox domain-containing protein</fullName>
    </recommendedName>
</protein>
<feature type="domain" description="Homeobox" evidence="8">
    <location>
        <begin position="164"/>
        <end position="224"/>
    </location>
</feature>
<dbReference type="Gene3D" id="1.10.10.60">
    <property type="entry name" value="Homeodomain-like"/>
    <property type="match status" value="1"/>
</dbReference>
<evidence type="ECO:0000256" key="3">
    <source>
        <dbReference type="ARBA" id="ARBA00023155"/>
    </source>
</evidence>
<comment type="similarity">
    <text evidence="1">Belongs to the paired homeobox family.</text>
</comment>
<dbReference type="InterPro" id="IPR001356">
    <property type="entry name" value="HD"/>
</dbReference>
<keyword evidence="4 5" id="KW-0539">Nucleus</keyword>
<dbReference type="GO" id="GO:0005634">
    <property type="term" value="C:nucleus"/>
    <property type="evidence" value="ECO:0007669"/>
    <property type="project" value="UniProtKB-SubCell"/>
</dbReference>
<dbReference type="Proteomes" id="UP000005408">
    <property type="component" value="Unassembled WGS sequence"/>
</dbReference>
<feature type="DNA-binding region" description="Homeobox" evidence="5">
    <location>
        <begin position="166"/>
        <end position="225"/>
    </location>
</feature>
<dbReference type="InterPro" id="IPR017970">
    <property type="entry name" value="Homeobox_CS"/>
</dbReference>
<dbReference type="InterPro" id="IPR009057">
    <property type="entry name" value="Homeodomain-like_sf"/>
</dbReference>
<comment type="subcellular location">
    <subcellularLocation>
        <location evidence="5 6">Nucleus</location>
    </subcellularLocation>
</comment>
<reference evidence="9" key="1">
    <citation type="submission" date="2022-08" db="UniProtKB">
        <authorList>
            <consortium name="EnsemblMetazoa"/>
        </authorList>
    </citation>
    <scope>IDENTIFICATION</scope>
    <source>
        <strain evidence="9">05x7-T-G4-1.051#20</strain>
    </source>
</reference>
<feature type="compositionally biased region" description="Low complexity" evidence="7">
    <location>
        <begin position="230"/>
        <end position="240"/>
    </location>
</feature>
<dbReference type="GO" id="GO:0000981">
    <property type="term" value="F:DNA-binding transcription factor activity, RNA polymerase II-specific"/>
    <property type="evidence" value="ECO:0007669"/>
    <property type="project" value="InterPro"/>
</dbReference>
<keyword evidence="2 5" id="KW-0238">DNA-binding</keyword>
<dbReference type="PROSITE" id="PS50071">
    <property type="entry name" value="HOMEOBOX_2"/>
    <property type="match status" value="1"/>
</dbReference>
<evidence type="ECO:0000256" key="4">
    <source>
        <dbReference type="ARBA" id="ARBA00023242"/>
    </source>
</evidence>
<feature type="compositionally biased region" description="Polar residues" evidence="7">
    <location>
        <begin position="245"/>
        <end position="254"/>
    </location>
</feature>
<evidence type="ECO:0000313" key="10">
    <source>
        <dbReference type="Proteomes" id="UP000005408"/>
    </source>
</evidence>
<evidence type="ECO:0000256" key="1">
    <source>
        <dbReference type="ARBA" id="ARBA00005733"/>
    </source>
</evidence>
<dbReference type="GO" id="GO:0000977">
    <property type="term" value="F:RNA polymerase II transcription regulatory region sequence-specific DNA binding"/>
    <property type="evidence" value="ECO:0007669"/>
    <property type="project" value="TreeGrafter"/>
</dbReference>
<proteinExistence type="inferred from homology"/>
<feature type="region of interest" description="Disordered" evidence="7">
    <location>
        <begin position="224"/>
        <end position="348"/>
    </location>
</feature>
<dbReference type="EnsemblMetazoa" id="G2253.1">
    <property type="protein sequence ID" value="G2253.1:cds"/>
    <property type="gene ID" value="G2253"/>
</dbReference>
<keyword evidence="3 5" id="KW-0371">Homeobox</keyword>